<dbReference type="Pfam" id="PF01204">
    <property type="entry name" value="Trehalase"/>
    <property type="match status" value="1"/>
</dbReference>
<dbReference type="PANTHER" id="PTHR23403">
    <property type="entry name" value="TREHALASE"/>
    <property type="match status" value="1"/>
</dbReference>
<organism evidence="6 7">
    <name type="scientific">Smittium megazygosporum</name>
    <dbReference type="NCBI Taxonomy" id="133381"/>
    <lineage>
        <taxon>Eukaryota</taxon>
        <taxon>Fungi</taxon>
        <taxon>Fungi incertae sedis</taxon>
        <taxon>Zoopagomycota</taxon>
        <taxon>Kickxellomycotina</taxon>
        <taxon>Harpellomycetes</taxon>
        <taxon>Harpellales</taxon>
        <taxon>Legeriomycetaceae</taxon>
        <taxon>Smittium</taxon>
    </lineage>
</organism>
<dbReference type="GO" id="GO:0004555">
    <property type="term" value="F:alpha,alpha-trehalase activity"/>
    <property type="evidence" value="ECO:0007669"/>
    <property type="project" value="UniProtKB-EC"/>
</dbReference>
<comment type="catalytic activity">
    <reaction evidence="4">
        <text>alpha,alpha-trehalose + H2O = alpha-D-glucose + beta-D-glucose</text>
        <dbReference type="Rhea" id="RHEA:32675"/>
        <dbReference type="ChEBI" id="CHEBI:15377"/>
        <dbReference type="ChEBI" id="CHEBI:15903"/>
        <dbReference type="ChEBI" id="CHEBI:16551"/>
        <dbReference type="ChEBI" id="CHEBI:17925"/>
        <dbReference type="EC" id="3.2.1.28"/>
    </reaction>
</comment>
<proteinExistence type="inferred from homology"/>
<dbReference type="PRINTS" id="PR00744">
    <property type="entry name" value="GLHYDRLASE37"/>
</dbReference>
<evidence type="ECO:0000256" key="1">
    <source>
        <dbReference type="ARBA" id="ARBA00005615"/>
    </source>
</evidence>
<dbReference type="Gene3D" id="1.50.10.10">
    <property type="match status" value="2"/>
</dbReference>
<dbReference type="Proteomes" id="UP000245609">
    <property type="component" value="Unassembled WGS sequence"/>
</dbReference>
<dbReference type="SUPFAM" id="SSF48208">
    <property type="entry name" value="Six-hairpin glycosidases"/>
    <property type="match status" value="1"/>
</dbReference>
<reference evidence="6 7" key="1">
    <citation type="journal article" date="2018" name="MBio">
        <title>Comparative Genomics Reveals the Core Gene Toolbox for the Fungus-Insect Symbiosis.</title>
        <authorList>
            <person name="Wang Y."/>
            <person name="Stata M."/>
            <person name="Wang W."/>
            <person name="Stajich J.E."/>
            <person name="White M.M."/>
            <person name="Moncalvo J.M."/>
        </authorList>
    </citation>
    <scope>NUCLEOTIDE SEQUENCE [LARGE SCALE GENOMIC DNA]</scope>
    <source>
        <strain evidence="6 7">SC-DP-2</strain>
    </source>
</reference>
<keyword evidence="3 4" id="KW-0326">Glycosidase</keyword>
<dbReference type="STRING" id="133381.A0A2T9XZ36"/>
<dbReference type="AlphaFoldDB" id="A0A2T9XZ36"/>
<name>A0A2T9XZ36_9FUNG</name>
<comment type="caution">
    <text evidence="6">The sequence shown here is derived from an EMBL/GenBank/DDBJ whole genome shotgun (WGS) entry which is preliminary data.</text>
</comment>
<dbReference type="EC" id="3.2.1.28" evidence="4"/>
<dbReference type="PROSITE" id="PS00928">
    <property type="entry name" value="TREHALASE_2"/>
    <property type="match status" value="1"/>
</dbReference>
<keyword evidence="7" id="KW-1185">Reference proteome</keyword>
<dbReference type="PANTHER" id="PTHR23403:SF1">
    <property type="entry name" value="TREHALASE"/>
    <property type="match status" value="1"/>
</dbReference>
<keyword evidence="2 4" id="KW-0378">Hydrolase</keyword>
<evidence type="ECO:0000256" key="5">
    <source>
        <dbReference type="SAM" id="SignalP"/>
    </source>
</evidence>
<evidence type="ECO:0000313" key="6">
    <source>
        <dbReference type="EMBL" id="PVU85351.1"/>
    </source>
</evidence>
<feature type="chain" id="PRO_5015588834" description="Trehalase" evidence="5">
    <location>
        <begin position="20"/>
        <end position="560"/>
    </location>
</feature>
<dbReference type="GO" id="GO:0005993">
    <property type="term" value="P:trehalose catabolic process"/>
    <property type="evidence" value="ECO:0007669"/>
    <property type="project" value="TreeGrafter"/>
</dbReference>
<sequence length="560" mass="63590">MNLRILLYLLSFLAPLYFSHELLPSLCISKIFCNGRILDKIQLSNIFADDKTFVDKPTIKPENEVISEFENLGPNPSRDALLKFVSDNFGDENSFLVPAKIPEWMDEPISLFKFQDKYLRGFFKVINKEWKNLIRVQDKSSLCKGCTTTFLDINGTFIIPGAREYYLNRSQPPMLAQMVDLYYKSTGDIEFVVDVLPALKKEHRYWTDHHMVKVKSPYSEKNVVYNLFRYIVEAKGPRPEGYRHDYAIAKARGDKIKPPDGPYGIYSEIAAGAESGFDFSSRWLNDSTKDYPANLGTSITSQIIPSDLNSILYTNQKIISEFCRIAATHSKDPQERRSLMSDAVVYETLMRQTLNGIMGLMFDNSTGLFSDFNMLANKKSEVWSTSNLWMYWYISSELDPSVLEKVWTNISGILDKNEGGVPVTLKYTELQWDYPSVWPPLQYVLIKGLIESSKSIRKSNPKKAKEFDDLALRIANTMLGTSFCAWYHTGGSIPGVLEKLPGINDTGHIFEKYNSTSFGSPAGGGEYKIQSGFGWTNGVLLWIINMFGDSLDTPKCVLEL</sequence>
<accession>A0A2T9XZ36</accession>
<dbReference type="InterPro" id="IPR001661">
    <property type="entry name" value="Glyco_hydro_37"/>
</dbReference>
<protein>
    <recommendedName>
        <fullName evidence="4">Trehalase</fullName>
        <ecNumber evidence="4">3.2.1.28</ecNumber>
    </recommendedName>
    <alternativeName>
        <fullName evidence="4">Alpha-trehalose glucohydrolase</fullName>
    </alternativeName>
</protein>
<evidence type="ECO:0000313" key="7">
    <source>
        <dbReference type="Proteomes" id="UP000245609"/>
    </source>
</evidence>
<dbReference type="InterPro" id="IPR012341">
    <property type="entry name" value="6hp_glycosidase-like_sf"/>
</dbReference>
<evidence type="ECO:0000256" key="3">
    <source>
        <dbReference type="ARBA" id="ARBA00023295"/>
    </source>
</evidence>
<dbReference type="InterPro" id="IPR018232">
    <property type="entry name" value="Glyco_hydro_37_CS"/>
</dbReference>
<evidence type="ECO:0000256" key="2">
    <source>
        <dbReference type="ARBA" id="ARBA00022801"/>
    </source>
</evidence>
<feature type="signal peptide" evidence="5">
    <location>
        <begin position="1"/>
        <end position="19"/>
    </location>
</feature>
<dbReference type="EMBL" id="MBFS01003676">
    <property type="protein sequence ID" value="PVU85351.1"/>
    <property type="molecule type" value="Genomic_DNA"/>
</dbReference>
<comment type="similarity">
    <text evidence="1 4">Belongs to the glycosyl hydrolase 37 family.</text>
</comment>
<evidence type="ECO:0000256" key="4">
    <source>
        <dbReference type="RuleBase" id="RU361180"/>
    </source>
</evidence>
<gene>
    <name evidence="6" type="ORF">BB560_007050</name>
</gene>
<keyword evidence="5" id="KW-0732">Signal</keyword>
<dbReference type="InterPro" id="IPR008928">
    <property type="entry name" value="6-hairpin_glycosidase_sf"/>
</dbReference>
<dbReference type="OrthoDB" id="3542292at2759"/>